<gene>
    <name evidence="1" type="ORF">PBY51_024053</name>
</gene>
<reference evidence="1 2" key="2">
    <citation type="journal article" date="2023" name="Mol. Biol. Evol.">
        <title>Genomics of Secondarily Temperate Adaptation in the Only Non-Antarctic Icefish.</title>
        <authorList>
            <person name="Rivera-Colon A.G."/>
            <person name="Rayamajhi N."/>
            <person name="Minhas B.F."/>
            <person name="Madrigal G."/>
            <person name="Bilyk K.T."/>
            <person name="Yoon V."/>
            <person name="Hune M."/>
            <person name="Gregory S."/>
            <person name="Cheng C.H.C."/>
            <person name="Catchen J.M."/>
        </authorList>
    </citation>
    <scope>NUCLEOTIDE SEQUENCE [LARGE SCALE GENOMIC DNA]</scope>
    <source>
        <strain evidence="1">JMC-PN-2008</strain>
    </source>
</reference>
<organism evidence="1 2">
    <name type="scientific">Eleginops maclovinus</name>
    <name type="common">Patagonian blennie</name>
    <name type="synonym">Eleginus maclovinus</name>
    <dbReference type="NCBI Taxonomy" id="56733"/>
    <lineage>
        <taxon>Eukaryota</taxon>
        <taxon>Metazoa</taxon>
        <taxon>Chordata</taxon>
        <taxon>Craniata</taxon>
        <taxon>Vertebrata</taxon>
        <taxon>Euteleostomi</taxon>
        <taxon>Actinopterygii</taxon>
        <taxon>Neopterygii</taxon>
        <taxon>Teleostei</taxon>
        <taxon>Neoteleostei</taxon>
        <taxon>Acanthomorphata</taxon>
        <taxon>Eupercaria</taxon>
        <taxon>Perciformes</taxon>
        <taxon>Notothenioidei</taxon>
        <taxon>Eleginopidae</taxon>
        <taxon>Eleginops</taxon>
    </lineage>
</organism>
<proteinExistence type="predicted"/>
<keyword evidence="2" id="KW-1185">Reference proteome</keyword>
<protein>
    <submittedName>
        <fullName evidence="1">Uncharacterized protein</fullName>
    </submittedName>
</protein>
<accession>A0AAN7XYM9</accession>
<evidence type="ECO:0000313" key="2">
    <source>
        <dbReference type="Proteomes" id="UP001346869"/>
    </source>
</evidence>
<evidence type="ECO:0000313" key="1">
    <source>
        <dbReference type="EMBL" id="KAK5869325.1"/>
    </source>
</evidence>
<sequence>MCWLSSHNRSDGPSPNLRRLLELRGEICAFPFSQAAICKSRILAAYSPAADHPSNHWNNSSVMPTRKEECLSTYRSVISSSETSKYLQGT</sequence>
<dbReference type="AlphaFoldDB" id="A0AAN7XYM9"/>
<dbReference type="Proteomes" id="UP001346869">
    <property type="component" value="Unassembled WGS sequence"/>
</dbReference>
<reference evidence="1 2" key="1">
    <citation type="journal article" date="2023" name="Genes (Basel)">
        <title>Chromosome-Level Genome Assembly and Circadian Gene Repertoire of the Patagonia Blennie Eleginops maclovinus-The Closest Ancestral Proxy of Antarctic Cryonotothenioids.</title>
        <authorList>
            <person name="Cheng C.C."/>
            <person name="Rivera-Colon A.G."/>
            <person name="Minhas B.F."/>
            <person name="Wilson L."/>
            <person name="Rayamajhi N."/>
            <person name="Vargas-Chacoff L."/>
            <person name="Catchen J.M."/>
        </authorList>
    </citation>
    <scope>NUCLEOTIDE SEQUENCE [LARGE SCALE GENOMIC DNA]</scope>
    <source>
        <strain evidence="1">JMC-PN-2008</strain>
    </source>
</reference>
<dbReference type="EMBL" id="JAUZQC010000006">
    <property type="protein sequence ID" value="KAK5869325.1"/>
    <property type="molecule type" value="Genomic_DNA"/>
</dbReference>
<name>A0AAN7XYM9_ELEMC</name>
<comment type="caution">
    <text evidence="1">The sequence shown here is derived from an EMBL/GenBank/DDBJ whole genome shotgun (WGS) entry which is preliminary data.</text>
</comment>